<organism evidence="22 23">
    <name type="scientific">Hyphomicrobium sulfonivorans</name>
    <dbReference type="NCBI Taxonomy" id="121290"/>
    <lineage>
        <taxon>Bacteria</taxon>
        <taxon>Pseudomonadati</taxon>
        <taxon>Pseudomonadota</taxon>
        <taxon>Alphaproteobacteria</taxon>
        <taxon>Hyphomicrobiales</taxon>
        <taxon>Hyphomicrobiaceae</taxon>
        <taxon>Hyphomicrobium</taxon>
    </lineage>
</organism>
<dbReference type="RefSeq" id="WP_068463020.1">
    <property type="nucleotide sequence ID" value="NZ_LMTR01000073.1"/>
</dbReference>
<dbReference type="PANTHER" id="PTHR30231:SF41">
    <property type="entry name" value="DNA POLYMERASE III SUBUNIT EPSILON"/>
    <property type="match status" value="1"/>
</dbReference>
<evidence type="ECO:0000256" key="17">
    <source>
        <dbReference type="PIRSR" id="PIRSR606309-1"/>
    </source>
</evidence>
<evidence type="ECO:0000313" key="22">
    <source>
        <dbReference type="EMBL" id="KWT66365.1"/>
    </source>
</evidence>
<dbReference type="Proteomes" id="UP000059074">
    <property type="component" value="Unassembled WGS sequence"/>
</dbReference>
<evidence type="ECO:0000256" key="2">
    <source>
        <dbReference type="ARBA" id="ARBA00012417"/>
    </source>
</evidence>
<feature type="binding site" evidence="18">
    <location>
        <position position="57"/>
    </location>
    <ligand>
        <name>substrate</name>
    </ligand>
</feature>
<evidence type="ECO:0000256" key="4">
    <source>
        <dbReference type="ARBA" id="ARBA00022679"/>
    </source>
</evidence>
<evidence type="ECO:0000256" key="14">
    <source>
        <dbReference type="ARBA" id="ARBA00025483"/>
    </source>
</evidence>
<evidence type="ECO:0000256" key="13">
    <source>
        <dbReference type="ARBA" id="ARBA00023211"/>
    </source>
</evidence>
<keyword evidence="11 19" id="KW-0460">Magnesium</keyword>
<comment type="cofactor">
    <cofactor evidence="19">
        <name>Mg(2+)</name>
        <dbReference type="ChEBI" id="CHEBI:18420"/>
    </cofactor>
    <cofactor evidence="19">
        <name>Mn(2+)</name>
        <dbReference type="ChEBI" id="CHEBI:29035"/>
    </cofactor>
    <text evidence="19">Binds 2 divalent metal cations. Magnesium or manganese.</text>
</comment>
<evidence type="ECO:0000256" key="10">
    <source>
        <dbReference type="ARBA" id="ARBA00022839"/>
    </source>
</evidence>
<evidence type="ECO:0000313" key="23">
    <source>
        <dbReference type="Proteomes" id="UP000059074"/>
    </source>
</evidence>
<proteinExistence type="predicted"/>
<evidence type="ECO:0000256" key="15">
    <source>
        <dbReference type="ARBA" id="ARBA00026073"/>
    </source>
</evidence>
<dbReference type="GO" id="GO:0008408">
    <property type="term" value="F:3'-5' exonuclease activity"/>
    <property type="evidence" value="ECO:0007669"/>
    <property type="project" value="TreeGrafter"/>
</dbReference>
<dbReference type="GO" id="GO:0003677">
    <property type="term" value="F:DNA binding"/>
    <property type="evidence" value="ECO:0007669"/>
    <property type="project" value="InterPro"/>
</dbReference>
<protein>
    <recommendedName>
        <fullName evidence="3 20">DNA polymerase III subunit epsilon</fullName>
        <ecNumber evidence="2 20">2.7.7.7</ecNumber>
    </recommendedName>
</protein>
<dbReference type="GO" id="GO:0003887">
    <property type="term" value="F:DNA-directed DNA polymerase activity"/>
    <property type="evidence" value="ECO:0007669"/>
    <property type="project" value="UniProtKB-KW"/>
</dbReference>
<dbReference type="PANTHER" id="PTHR30231">
    <property type="entry name" value="DNA POLYMERASE III SUBUNIT EPSILON"/>
    <property type="match status" value="1"/>
</dbReference>
<evidence type="ECO:0000256" key="19">
    <source>
        <dbReference type="PIRSR" id="PIRSR606309-3"/>
    </source>
</evidence>
<comment type="subunit">
    <text evidence="15 20">DNA polymerase III contains a core (composed of alpha, epsilon and theta chains) that associates with a tau subunit. This core dimerizes to form the POLIII' complex. PolIII' associates with the gamma complex (composed of gamma, delta, delta', psi and chi chains) and with the beta chain to form the complete DNA polymerase III complex.</text>
</comment>
<evidence type="ECO:0000256" key="8">
    <source>
        <dbReference type="ARBA" id="ARBA00022723"/>
    </source>
</evidence>
<evidence type="ECO:0000256" key="3">
    <source>
        <dbReference type="ARBA" id="ARBA00020352"/>
    </source>
</evidence>
<dbReference type="GO" id="GO:0046872">
    <property type="term" value="F:metal ion binding"/>
    <property type="evidence" value="ECO:0007669"/>
    <property type="project" value="UniProtKB-KW"/>
</dbReference>
<comment type="function">
    <text evidence="14 20">DNA polymerase III is a complex, multichain enzyme responsible for most of the replicative synthesis in bacteria. The epsilon subunit contain the editing function and is a proofreading 3'-5' exonuclease.</text>
</comment>
<keyword evidence="23" id="KW-1185">Reference proteome</keyword>
<comment type="caution">
    <text evidence="22">The sequence shown here is derived from an EMBL/GenBank/DDBJ whole genome shotgun (WGS) entry which is preliminary data.</text>
</comment>
<keyword evidence="6 20" id="KW-0235">DNA replication</keyword>
<dbReference type="InterPro" id="IPR006054">
    <property type="entry name" value="DnaQ"/>
</dbReference>
<evidence type="ECO:0000256" key="5">
    <source>
        <dbReference type="ARBA" id="ARBA00022695"/>
    </source>
</evidence>
<feature type="active site" description="Proton acceptor" evidence="17">
    <location>
        <position position="150"/>
    </location>
</feature>
<sequence length="240" mass="26371">MREIIMDTETTGFDPRKGDKLIEIGCIELVNRIPSGREYHCFINPERDVPADAQAVHGISTEFLLDKPVFPLVAQSFLDFIAGDPLIIHNAQFDIGFLNFELGLHGFPLIAQDRVTCTLQLARRRHPAGPNTLDALCKRYGIDNSKRTKHGALVDSLLLAEVYIELLGVRQATFVDFAADGSGAAGGEAATFSGQRKAAQRPAPLAPRLDAAMVEAHLEFVKSMGEKALWRRYLAVSEEA</sequence>
<dbReference type="EC" id="2.7.7.7" evidence="2 20"/>
<keyword evidence="9 20" id="KW-0378">Hydrolase</keyword>
<dbReference type="GO" id="GO:0005829">
    <property type="term" value="C:cytosol"/>
    <property type="evidence" value="ECO:0007669"/>
    <property type="project" value="TreeGrafter"/>
</dbReference>
<evidence type="ECO:0000256" key="20">
    <source>
        <dbReference type="RuleBase" id="RU364087"/>
    </source>
</evidence>
<feature type="binding site" evidence="19">
    <location>
        <position position="7"/>
    </location>
    <ligand>
        <name>a divalent metal cation</name>
        <dbReference type="ChEBI" id="CHEBI:60240"/>
        <label>1</label>
        <note>catalytic</note>
    </ligand>
</feature>
<gene>
    <name evidence="20" type="primary">dnaQ</name>
    <name evidence="22" type="ORF">APY04_2561</name>
</gene>
<dbReference type="InterPro" id="IPR006309">
    <property type="entry name" value="DnaQ_proteo"/>
</dbReference>
<dbReference type="NCBIfam" id="TIGR00573">
    <property type="entry name" value="dnaq"/>
    <property type="match status" value="1"/>
</dbReference>
<keyword evidence="13 19" id="KW-0464">Manganese</keyword>
<dbReference type="Gene3D" id="3.30.420.10">
    <property type="entry name" value="Ribonuclease H-like superfamily/Ribonuclease H"/>
    <property type="match status" value="1"/>
</dbReference>
<keyword evidence="7 20" id="KW-0540">Nuclease</keyword>
<evidence type="ECO:0000256" key="12">
    <source>
        <dbReference type="ARBA" id="ARBA00022932"/>
    </source>
</evidence>
<keyword evidence="8 19" id="KW-0479">Metal-binding</keyword>
<dbReference type="InterPro" id="IPR013520">
    <property type="entry name" value="Ribonucl_H"/>
</dbReference>
<feature type="binding site" evidence="19">
    <location>
        <position position="9"/>
    </location>
    <ligand>
        <name>a divalent metal cation</name>
        <dbReference type="ChEBI" id="CHEBI:60240"/>
        <label>1</label>
        <note>catalytic</note>
    </ligand>
</feature>
<name>A0A109BD42_HYPSL</name>
<dbReference type="OrthoDB" id="9804290at2"/>
<dbReference type="Pfam" id="PF00929">
    <property type="entry name" value="RNase_T"/>
    <property type="match status" value="1"/>
</dbReference>
<comment type="cofactor">
    <cofactor evidence="1 20">
        <name>Mn(2+)</name>
        <dbReference type="ChEBI" id="CHEBI:29035"/>
    </cofactor>
</comment>
<dbReference type="SMART" id="SM00479">
    <property type="entry name" value="EXOIII"/>
    <property type="match status" value="1"/>
</dbReference>
<dbReference type="EMBL" id="LMTR01000073">
    <property type="protein sequence ID" value="KWT66365.1"/>
    <property type="molecule type" value="Genomic_DNA"/>
</dbReference>
<comment type="catalytic activity">
    <reaction evidence="16 20">
        <text>DNA(n) + a 2'-deoxyribonucleoside 5'-triphosphate = DNA(n+1) + diphosphate</text>
        <dbReference type="Rhea" id="RHEA:22508"/>
        <dbReference type="Rhea" id="RHEA-COMP:17339"/>
        <dbReference type="Rhea" id="RHEA-COMP:17340"/>
        <dbReference type="ChEBI" id="CHEBI:33019"/>
        <dbReference type="ChEBI" id="CHEBI:61560"/>
        <dbReference type="ChEBI" id="CHEBI:173112"/>
        <dbReference type="EC" id="2.7.7.7"/>
    </reaction>
</comment>
<dbReference type="GO" id="GO:0045004">
    <property type="term" value="P:DNA replication proofreading"/>
    <property type="evidence" value="ECO:0007669"/>
    <property type="project" value="TreeGrafter"/>
</dbReference>
<feature type="binding site" evidence="18">
    <location>
        <position position="155"/>
    </location>
    <ligand>
        <name>substrate</name>
    </ligand>
</feature>
<keyword evidence="10 20" id="KW-0269">Exonuclease</keyword>
<accession>A0A109BD42</accession>
<keyword evidence="5 20" id="KW-0548">Nucleotidyltransferase</keyword>
<evidence type="ECO:0000256" key="6">
    <source>
        <dbReference type="ARBA" id="ARBA00022705"/>
    </source>
</evidence>
<dbReference type="InterPro" id="IPR036397">
    <property type="entry name" value="RNaseH_sf"/>
</dbReference>
<feature type="binding site" evidence="18">
    <location>
        <position position="9"/>
    </location>
    <ligand>
        <name>substrate</name>
    </ligand>
</feature>
<evidence type="ECO:0000256" key="18">
    <source>
        <dbReference type="PIRSR" id="PIRSR606309-2"/>
    </source>
</evidence>
<evidence type="ECO:0000256" key="9">
    <source>
        <dbReference type="ARBA" id="ARBA00022801"/>
    </source>
</evidence>
<dbReference type="SUPFAM" id="SSF53098">
    <property type="entry name" value="Ribonuclease H-like"/>
    <property type="match status" value="1"/>
</dbReference>
<keyword evidence="12 20" id="KW-0239">DNA-directed DNA polymerase</keyword>
<dbReference type="STRING" id="121290.APY04_2561"/>
<keyword evidence="4 20" id="KW-0808">Transferase</keyword>
<feature type="domain" description="Exonuclease" evidence="21">
    <location>
        <begin position="2"/>
        <end position="172"/>
    </location>
</feature>
<dbReference type="NCBIfam" id="TIGR01406">
    <property type="entry name" value="dnaQ_proteo"/>
    <property type="match status" value="1"/>
</dbReference>
<dbReference type="InterPro" id="IPR012337">
    <property type="entry name" value="RNaseH-like_sf"/>
</dbReference>
<dbReference type="AlphaFoldDB" id="A0A109BD42"/>
<dbReference type="FunFam" id="3.30.420.10:FF:000012">
    <property type="entry name" value="DNA polymerase III subunit epsilon"/>
    <property type="match status" value="1"/>
</dbReference>
<evidence type="ECO:0000256" key="11">
    <source>
        <dbReference type="ARBA" id="ARBA00022842"/>
    </source>
</evidence>
<dbReference type="CDD" id="cd06131">
    <property type="entry name" value="DNA_pol_III_epsilon_Ecoli_like"/>
    <property type="match status" value="1"/>
</dbReference>
<evidence type="ECO:0000259" key="21">
    <source>
        <dbReference type="SMART" id="SM00479"/>
    </source>
</evidence>
<evidence type="ECO:0000256" key="7">
    <source>
        <dbReference type="ARBA" id="ARBA00022722"/>
    </source>
</evidence>
<evidence type="ECO:0000256" key="1">
    <source>
        <dbReference type="ARBA" id="ARBA00001936"/>
    </source>
</evidence>
<evidence type="ECO:0000256" key="16">
    <source>
        <dbReference type="ARBA" id="ARBA00049244"/>
    </source>
</evidence>
<dbReference type="NCBIfam" id="NF004316">
    <property type="entry name" value="PRK05711.1"/>
    <property type="match status" value="1"/>
</dbReference>
<dbReference type="PATRIC" id="fig|121290.4.peg.464"/>
<reference evidence="22 23" key="1">
    <citation type="submission" date="2015-10" db="EMBL/GenBank/DDBJ databases">
        <title>Transcriptomic analysis of a linuron degrading triple-species bacterial consortium.</title>
        <authorList>
            <person name="Albers P."/>
        </authorList>
    </citation>
    <scope>NUCLEOTIDE SEQUENCE [LARGE SCALE GENOMIC DNA]</scope>
    <source>
        <strain evidence="22 23">WDL6</strain>
    </source>
</reference>
<feature type="binding site" evidence="18">
    <location>
        <position position="7"/>
    </location>
    <ligand>
        <name>substrate</name>
    </ligand>
</feature>
<feature type="binding site" evidence="19">
    <location>
        <position position="155"/>
    </location>
    <ligand>
        <name>a divalent metal cation</name>
        <dbReference type="ChEBI" id="CHEBI:60240"/>
        <label>1</label>
        <note>catalytic</note>
    </ligand>
</feature>